<dbReference type="KEGG" id="caul:KCG34_09090"/>
<sequence>MSIIYNFFAAPDELAEIWNWISSRDGVRLLEASSQPDAPNREFSSFPIDELKAEGWVSVVAWPSVVGGQPRRREVTFGPGAVSKGKGRTELVSPAFLAIKGLRPPRENQIGPAELVYETEKSAQRSGRYSDEQLAEVDWKVFQKFISLVQRHIEGIAAAKWRAHPVLPGIAQELKSTSKVLWLWGDEGTIS</sequence>
<dbReference type="Proteomes" id="UP000676409">
    <property type="component" value="Chromosome"/>
</dbReference>
<keyword evidence="2" id="KW-1185">Reference proteome</keyword>
<protein>
    <submittedName>
        <fullName evidence="1">Uncharacterized protein</fullName>
    </submittedName>
</protein>
<organism evidence="1 2">
    <name type="scientific">Phenylobacterium montanum</name>
    <dbReference type="NCBI Taxonomy" id="2823693"/>
    <lineage>
        <taxon>Bacteria</taxon>
        <taxon>Pseudomonadati</taxon>
        <taxon>Pseudomonadota</taxon>
        <taxon>Alphaproteobacteria</taxon>
        <taxon>Caulobacterales</taxon>
        <taxon>Caulobacteraceae</taxon>
        <taxon>Phenylobacterium</taxon>
    </lineage>
</organism>
<dbReference type="EMBL" id="CP073078">
    <property type="protein sequence ID" value="QUD89996.1"/>
    <property type="molecule type" value="Genomic_DNA"/>
</dbReference>
<evidence type="ECO:0000313" key="2">
    <source>
        <dbReference type="Proteomes" id="UP000676409"/>
    </source>
</evidence>
<dbReference type="AlphaFoldDB" id="A0A975G4Q0"/>
<proteinExistence type="predicted"/>
<reference evidence="1" key="1">
    <citation type="submission" date="2021-04" db="EMBL/GenBank/DDBJ databases">
        <title>The complete genome sequence of Caulobacter sp. S6.</title>
        <authorList>
            <person name="Tang Y."/>
            <person name="Ouyang W."/>
            <person name="Liu Q."/>
            <person name="Huang B."/>
            <person name="Guo Z."/>
            <person name="Lei P."/>
        </authorList>
    </citation>
    <scope>NUCLEOTIDE SEQUENCE</scope>
    <source>
        <strain evidence="1">S6</strain>
    </source>
</reference>
<evidence type="ECO:0000313" key="1">
    <source>
        <dbReference type="EMBL" id="QUD89996.1"/>
    </source>
</evidence>
<name>A0A975G4Q0_9CAUL</name>
<accession>A0A975G4Q0</accession>
<dbReference type="RefSeq" id="WP_211940047.1">
    <property type="nucleotide sequence ID" value="NZ_CP073078.1"/>
</dbReference>
<gene>
    <name evidence="1" type="ORF">KCG34_09090</name>
</gene>